<reference evidence="1 5" key="1">
    <citation type="journal article" date="2019" name="Sci. Rep.">
        <title>Orb-weaving spider Araneus ventricosus genome elucidates the spidroin gene catalogue.</title>
        <authorList>
            <person name="Kono N."/>
            <person name="Nakamura H."/>
            <person name="Ohtoshi R."/>
            <person name="Moran D.A.P."/>
            <person name="Shinohara A."/>
            <person name="Yoshida Y."/>
            <person name="Fujiwara M."/>
            <person name="Mori M."/>
            <person name="Tomita M."/>
            <person name="Arakawa K."/>
        </authorList>
    </citation>
    <scope>NUCLEOTIDE SEQUENCE [LARGE SCALE GENOMIC DNA]</scope>
</reference>
<evidence type="ECO:0000313" key="1">
    <source>
        <dbReference type="EMBL" id="GBL63012.1"/>
    </source>
</evidence>
<evidence type="ECO:0000313" key="5">
    <source>
        <dbReference type="Proteomes" id="UP000499080"/>
    </source>
</evidence>
<sequence length="97" mass="11157">MGKDNWTPYHHYLRSDFRISPQKKPTAPDRLSSMLRRNFETASDSLARYERVNPGLLGVTDDLVVMFRLRGGRIPSSKSDSTEDPPCIWAFCTLNHM</sequence>
<dbReference type="Proteomes" id="UP000499080">
    <property type="component" value="Unassembled WGS sequence"/>
</dbReference>
<evidence type="ECO:0000313" key="2">
    <source>
        <dbReference type="EMBL" id="GBL63024.1"/>
    </source>
</evidence>
<dbReference type="EMBL" id="BGPR01076874">
    <property type="protein sequence ID" value="GBL63030.1"/>
    <property type="molecule type" value="Genomic_DNA"/>
</dbReference>
<dbReference type="EMBL" id="BGPR01076873">
    <property type="protein sequence ID" value="GBL63024.1"/>
    <property type="molecule type" value="Genomic_DNA"/>
</dbReference>
<comment type="caution">
    <text evidence="1">The sequence shown here is derived from an EMBL/GenBank/DDBJ whole genome shotgun (WGS) entry which is preliminary data.</text>
</comment>
<proteinExistence type="predicted"/>
<dbReference type="EMBL" id="BGPR01076879">
    <property type="protein sequence ID" value="GBL63053.1"/>
    <property type="molecule type" value="Genomic_DNA"/>
</dbReference>
<dbReference type="AlphaFoldDB" id="A0A4Y1ZRX5"/>
<gene>
    <name evidence="4" type="ORF">AVEN_205759_1</name>
    <name evidence="1" type="ORF">AVEN_249715_1</name>
    <name evidence="2" type="ORF">AVEN_50381_1</name>
    <name evidence="3" type="ORF">AVEN_69202_1</name>
</gene>
<protein>
    <submittedName>
        <fullName evidence="1">Uncharacterized protein</fullName>
    </submittedName>
</protein>
<evidence type="ECO:0000313" key="4">
    <source>
        <dbReference type="EMBL" id="GBL63053.1"/>
    </source>
</evidence>
<name>A0A4Y1ZRX5_ARAVE</name>
<accession>A0A4Y1ZRX5</accession>
<organism evidence="1 5">
    <name type="scientific">Araneus ventricosus</name>
    <name type="common">Orbweaver spider</name>
    <name type="synonym">Epeira ventricosa</name>
    <dbReference type="NCBI Taxonomy" id="182803"/>
    <lineage>
        <taxon>Eukaryota</taxon>
        <taxon>Metazoa</taxon>
        <taxon>Ecdysozoa</taxon>
        <taxon>Arthropoda</taxon>
        <taxon>Chelicerata</taxon>
        <taxon>Arachnida</taxon>
        <taxon>Araneae</taxon>
        <taxon>Araneomorphae</taxon>
        <taxon>Entelegynae</taxon>
        <taxon>Araneoidea</taxon>
        <taxon>Araneidae</taxon>
        <taxon>Araneus</taxon>
    </lineage>
</organism>
<dbReference type="EMBL" id="BGPR01076870">
    <property type="protein sequence ID" value="GBL63012.1"/>
    <property type="molecule type" value="Genomic_DNA"/>
</dbReference>
<evidence type="ECO:0000313" key="3">
    <source>
        <dbReference type="EMBL" id="GBL63030.1"/>
    </source>
</evidence>
<keyword evidence="5" id="KW-1185">Reference proteome</keyword>